<feature type="signal peptide" evidence="2">
    <location>
        <begin position="1"/>
        <end position="31"/>
    </location>
</feature>
<dbReference type="PATRIC" id="fig|1299321.3.peg.1197"/>
<dbReference type="Proteomes" id="UP000023351">
    <property type="component" value="Unassembled WGS sequence"/>
</dbReference>
<comment type="caution">
    <text evidence="3">The sequence shown here is derived from an EMBL/GenBank/DDBJ whole genome shotgun (WGS) entry which is preliminary data.</text>
</comment>
<organism evidence="3 4">
    <name type="scientific">Mycobacteroides abscessus subsp. bolletii 1513</name>
    <dbReference type="NCBI Taxonomy" id="1299321"/>
    <lineage>
        <taxon>Bacteria</taxon>
        <taxon>Bacillati</taxon>
        <taxon>Actinomycetota</taxon>
        <taxon>Actinomycetes</taxon>
        <taxon>Mycobacteriales</taxon>
        <taxon>Mycobacteriaceae</taxon>
        <taxon>Mycobacteroides</taxon>
        <taxon>Mycobacteroides abscessus</taxon>
    </lineage>
</organism>
<evidence type="ECO:0000313" key="4">
    <source>
        <dbReference type="Proteomes" id="UP000023351"/>
    </source>
</evidence>
<dbReference type="AlphaFoldDB" id="X8DT18"/>
<feature type="region of interest" description="Disordered" evidence="1">
    <location>
        <begin position="28"/>
        <end position="49"/>
    </location>
</feature>
<evidence type="ECO:0000256" key="2">
    <source>
        <dbReference type="SAM" id="SignalP"/>
    </source>
</evidence>
<dbReference type="EMBL" id="JAOJ01000002">
    <property type="protein sequence ID" value="EUA71762.1"/>
    <property type="molecule type" value="Genomic_DNA"/>
</dbReference>
<name>X8DT18_9MYCO</name>
<feature type="chain" id="PRO_5004986117" evidence="2">
    <location>
        <begin position="32"/>
        <end position="113"/>
    </location>
</feature>
<keyword evidence="2" id="KW-0732">Signal</keyword>
<sequence>MSRITNVFMGASIAAFASAGLALGLASTASADPIPGPPPNPTNPAAILGQAASGFGNAPAAPAAVAAPAAPALPAVAPAAPPFRVPLRPPPRSRRLRVWLRLSPACLRPPPRA</sequence>
<protein>
    <submittedName>
        <fullName evidence="3">Uncharacterized protein</fullName>
    </submittedName>
</protein>
<evidence type="ECO:0000256" key="1">
    <source>
        <dbReference type="SAM" id="MobiDB-lite"/>
    </source>
</evidence>
<gene>
    <name evidence="3" type="ORF">I540_1248</name>
</gene>
<accession>X8DT18</accession>
<evidence type="ECO:0000313" key="3">
    <source>
        <dbReference type="EMBL" id="EUA71762.1"/>
    </source>
</evidence>
<reference evidence="3 4" key="1">
    <citation type="submission" date="2013-12" db="EMBL/GenBank/DDBJ databases">
        <authorList>
            <person name="Zelazny A."/>
            <person name="Olivier K."/>
            <person name="Holland S."/>
            <person name="Lenaerts A."/>
            <person name="Ordway D."/>
            <person name="DeGroote M.A."/>
            <person name="Parker T."/>
            <person name="Sizemore C."/>
            <person name="Tallon L.J."/>
            <person name="Sadzewicz L.K."/>
            <person name="Sengamalay N."/>
            <person name="Fraser C.M."/>
            <person name="Hine E."/>
            <person name="Shefchek K.A."/>
            <person name="Das S.P."/>
            <person name="Tettelin H."/>
        </authorList>
    </citation>
    <scope>NUCLEOTIDE SEQUENCE [LARGE SCALE GENOMIC DNA]</scope>
    <source>
        <strain evidence="3 4">1513</strain>
    </source>
</reference>
<proteinExistence type="predicted"/>